<keyword evidence="5 6" id="KW-0472">Membrane</keyword>
<protein>
    <recommendedName>
        <fullName evidence="9">Tryptophan-rich sensory protein</fullName>
    </recommendedName>
</protein>
<feature type="transmembrane region" description="Helical" evidence="6">
    <location>
        <begin position="164"/>
        <end position="184"/>
    </location>
</feature>
<dbReference type="AlphaFoldDB" id="A0A7W3JKK8"/>
<dbReference type="RefSeq" id="WP_146857005.1">
    <property type="nucleotide sequence ID" value="NZ_BAAAHR010000004.1"/>
</dbReference>
<evidence type="ECO:0000256" key="2">
    <source>
        <dbReference type="ARBA" id="ARBA00007524"/>
    </source>
</evidence>
<dbReference type="EMBL" id="JACGWW010000005">
    <property type="protein sequence ID" value="MBA8814565.1"/>
    <property type="molecule type" value="Genomic_DNA"/>
</dbReference>
<gene>
    <name evidence="7" type="ORF">FB463_002838</name>
</gene>
<accession>A0A7W3JKK8</accession>
<evidence type="ECO:0000256" key="6">
    <source>
        <dbReference type="SAM" id="Phobius"/>
    </source>
</evidence>
<feature type="transmembrane region" description="Helical" evidence="6">
    <location>
        <begin position="63"/>
        <end position="89"/>
    </location>
</feature>
<feature type="transmembrane region" description="Helical" evidence="6">
    <location>
        <begin position="23"/>
        <end position="43"/>
    </location>
</feature>
<comment type="caution">
    <text evidence="7">The sequence shown here is derived from an EMBL/GenBank/DDBJ whole genome shotgun (WGS) entry which is preliminary data.</text>
</comment>
<evidence type="ECO:0008006" key="9">
    <source>
        <dbReference type="Google" id="ProtNLM"/>
    </source>
</evidence>
<dbReference type="GO" id="GO:0016020">
    <property type="term" value="C:membrane"/>
    <property type="evidence" value="ECO:0007669"/>
    <property type="project" value="UniProtKB-SubCell"/>
</dbReference>
<dbReference type="Pfam" id="PF03073">
    <property type="entry name" value="TspO_MBR"/>
    <property type="match status" value="1"/>
</dbReference>
<feature type="transmembrane region" description="Helical" evidence="6">
    <location>
        <begin position="246"/>
        <end position="266"/>
    </location>
</feature>
<dbReference type="InterPro" id="IPR004307">
    <property type="entry name" value="TspO_MBR"/>
</dbReference>
<evidence type="ECO:0000313" key="8">
    <source>
        <dbReference type="Proteomes" id="UP000522688"/>
    </source>
</evidence>
<reference evidence="7 8" key="1">
    <citation type="submission" date="2020-07" db="EMBL/GenBank/DDBJ databases">
        <title>Sequencing the genomes of 1000 actinobacteria strains.</title>
        <authorList>
            <person name="Klenk H.-P."/>
        </authorList>
    </citation>
    <scope>NUCLEOTIDE SEQUENCE [LARGE SCALE GENOMIC DNA]</scope>
    <source>
        <strain evidence="7 8">DSM 10309</strain>
    </source>
</reference>
<comment type="subcellular location">
    <subcellularLocation>
        <location evidence="1">Membrane</location>
        <topology evidence="1">Multi-pass membrane protein</topology>
    </subcellularLocation>
</comment>
<dbReference type="OrthoDB" id="5189031at2"/>
<dbReference type="InterPro" id="IPR038330">
    <property type="entry name" value="TspO/MBR-related_sf"/>
</dbReference>
<feature type="transmembrane region" description="Helical" evidence="6">
    <location>
        <begin position="101"/>
        <end position="119"/>
    </location>
</feature>
<proteinExistence type="inferred from homology"/>
<sequence length="281" mass="28458">MSSATDTSSTRPPATSADVVRQVVVLVSAVLAVVLAAVGSGAFGGTSVADAAGGALSATATTVAPATTAFSIWSVIYLGLIAYAVYQALPAQRATTRHRRLGYWVAASMLLNAGWLFAAVQLGSVWLAAAVIVVLVLVLARIFVICFHTASGGWVDAIVTDGTLGLYLGWVSVATVANIAAALVDSGFDGFDFTAGFWSAVVLGFAALVGVALAFAGRGRIAPALSLSWGLAWIAVGRLTGEPENAVAGVAAIVASAVVLVVTIAVRAARGRVNATESLRR</sequence>
<dbReference type="Gene3D" id="1.20.1260.100">
    <property type="entry name" value="TspO/MBR protein"/>
    <property type="match status" value="1"/>
</dbReference>
<dbReference type="PANTHER" id="PTHR33802">
    <property type="entry name" value="SI:CH211-161H7.5-RELATED"/>
    <property type="match status" value="1"/>
</dbReference>
<feature type="transmembrane region" description="Helical" evidence="6">
    <location>
        <begin position="196"/>
        <end position="215"/>
    </location>
</feature>
<name>A0A7W3JKK8_9MICO</name>
<keyword evidence="3 6" id="KW-0812">Transmembrane</keyword>
<comment type="similarity">
    <text evidence="2">Belongs to the TspO/BZRP family.</text>
</comment>
<keyword evidence="4 6" id="KW-1133">Transmembrane helix</keyword>
<evidence type="ECO:0000256" key="3">
    <source>
        <dbReference type="ARBA" id="ARBA00022692"/>
    </source>
</evidence>
<feature type="transmembrane region" description="Helical" evidence="6">
    <location>
        <begin position="222"/>
        <end position="240"/>
    </location>
</feature>
<evidence type="ECO:0000313" key="7">
    <source>
        <dbReference type="EMBL" id="MBA8814565.1"/>
    </source>
</evidence>
<evidence type="ECO:0000256" key="4">
    <source>
        <dbReference type="ARBA" id="ARBA00022989"/>
    </source>
</evidence>
<evidence type="ECO:0000256" key="1">
    <source>
        <dbReference type="ARBA" id="ARBA00004141"/>
    </source>
</evidence>
<dbReference type="Proteomes" id="UP000522688">
    <property type="component" value="Unassembled WGS sequence"/>
</dbReference>
<organism evidence="7 8">
    <name type="scientific">Frigoribacterium faeni</name>
    <dbReference type="NCBI Taxonomy" id="145483"/>
    <lineage>
        <taxon>Bacteria</taxon>
        <taxon>Bacillati</taxon>
        <taxon>Actinomycetota</taxon>
        <taxon>Actinomycetes</taxon>
        <taxon>Micrococcales</taxon>
        <taxon>Microbacteriaceae</taxon>
        <taxon>Frigoribacterium</taxon>
    </lineage>
</organism>
<evidence type="ECO:0000256" key="5">
    <source>
        <dbReference type="ARBA" id="ARBA00023136"/>
    </source>
</evidence>
<feature type="transmembrane region" description="Helical" evidence="6">
    <location>
        <begin position="125"/>
        <end position="144"/>
    </location>
</feature>
<dbReference type="PANTHER" id="PTHR33802:SF1">
    <property type="entry name" value="XK-RELATED PROTEIN"/>
    <property type="match status" value="1"/>
</dbReference>